<dbReference type="EMBL" id="QTSX02003791">
    <property type="protein sequence ID" value="KAJ9068080.1"/>
    <property type="molecule type" value="Genomic_DNA"/>
</dbReference>
<accession>A0ACC2T0F2</accession>
<reference evidence="1" key="1">
    <citation type="submission" date="2022-04" db="EMBL/GenBank/DDBJ databases">
        <title>Genome of the entomopathogenic fungus Entomophthora muscae.</title>
        <authorList>
            <person name="Elya C."/>
            <person name="Lovett B.R."/>
            <person name="Lee E."/>
            <person name="Macias A.M."/>
            <person name="Hajek A.E."/>
            <person name="De Bivort B.L."/>
            <person name="Kasson M.T."/>
            <person name="De Fine Licht H.H."/>
            <person name="Stajich J.E."/>
        </authorList>
    </citation>
    <scope>NUCLEOTIDE SEQUENCE</scope>
    <source>
        <strain evidence="1">Berkeley</strain>
    </source>
</reference>
<evidence type="ECO:0000313" key="1">
    <source>
        <dbReference type="EMBL" id="KAJ9068080.1"/>
    </source>
</evidence>
<protein>
    <submittedName>
        <fullName evidence="1">Uncharacterized protein</fullName>
    </submittedName>
</protein>
<comment type="caution">
    <text evidence="1">The sequence shown here is derived from an EMBL/GenBank/DDBJ whole genome shotgun (WGS) entry which is preliminary data.</text>
</comment>
<sequence length="365" mass="41664">MINQFIAYISPPEEVAILEAYTDDFDKLAGPEQFLTVMNRVHRYEARLTAISFKFNFMDTFNYLDKSISNVIEASTVLSKSESIPQLFQMILVVGNFMNGSGFRGGAYGFKVHTLTKLADTKTTDNSNTLVHFLVRVLNNCYPMVLEFRTELKTTEAASKVNFTDLMADFQTMGTRLKFIHSELEDYFGPDADLPPEDTFGDVMREFYASASRSYSTLESRYEDMLKIYGTVVTAMGEDPQTMSPDEFFGVFKNFLVTFERCFKEVKAQDEKEIKAEKRRMEQEARERAQQERLRVEEEANSAQTDSKSDDPDGVGAMDKLLESLRSGADFNTTRRYKGRLNDKKARASAIGIKAMEMLQEIKQN</sequence>
<evidence type="ECO:0000313" key="2">
    <source>
        <dbReference type="Proteomes" id="UP001165960"/>
    </source>
</evidence>
<gene>
    <name evidence="1" type="ORF">DSO57_1032271</name>
</gene>
<name>A0ACC2T0F2_9FUNG</name>
<proteinExistence type="predicted"/>
<dbReference type="Proteomes" id="UP001165960">
    <property type="component" value="Unassembled WGS sequence"/>
</dbReference>
<keyword evidence="2" id="KW-1185">Reference proteome</keyword>
<organism evidence="1 2">
    <name type="scientific">Entomophthora muscae</name>
    <dbReference type="NCBI Taxonomy" id="34485"/>
    <lineage>
        <taxon>Eukaryota</taxon>
        <taxon>Fungi</taxon>
        <taxon>Fungi incertae sedis</taxon>
        <taxon>Zoopagomycota</taxon>
        <taxon>Entomophthoromycotina</taxon>
        <taxon>Entomophthoromycetes</taxon>
        <taxon>Entomophthorales</taxon>
        <taxon>Entomophthoraceae</taxon>
        <taxon>Entomophthora</taxon>
    </lineage>
</organism>